<gene>
    <name evidence="1" type="ORF">EDB81DRAFT_257903</name>
</gene>
<sequence>MSCPMPSISRHGLTSLPWCLHTDLWPRRERSSSMLLLLFLTTAHAPFVMKDMKGLRLVFVCQASRFVCQRSNQFRQFCFTPSLTADRSSSRKGPFAAYSGDPAQVQYSKTECCTMHAPVGLLHCTNCASLSPVSIDIYEPCPSRHDADLSSVGARRFLNRAAWLVSSSRNHWQIQQPPGPAENGVRISLIKRHEKRLGTQ</sequence>
<proteinExistence type="predicted"/>
<dbReference type="Proteomes" id="UP000738349">
    <property type="component" value="Unassembled WGS sequence"/>
</dbReference>
<keyword evidence="2" id="KW-1185">Reference proteome</keyword>
<dbReference type="AlphaFoldDB" id="A0A9P9JMG9"/>
<organism evidence="1 2">
    <name type="scientific">Dactylonectria macrodidyma</name>
    <dbReference type="NCBI Taxonomy" id="307937"/>
    <lineage>
        <taxon>Eukaryota</taxon>
        <taxon>Fungi</taxon>
        <taxon>Dikarya</taxon>
        <taxon>Ascomycota</taxon>
        <taxon>Pezizomycotina</taxon>
        <taxon>Sordariomycetes</taxon>
        <taxon>Hypocreomycetidae</taxon>
        <taxon>Hypocreales</taxon>
        <taxon>Nectriaceae</taxon>
        <taxon>Dactylonectria</taxon>
    </lineage>
</organism>
<accession>A0A9P9JMG9</accession>
<dbReference type="EMBL" id="JAGMUV010000003">
    <property type="protein sequence ID" value="KAH7165578.1"/>
    <property type="molecule type" value="Genomic_DNA"/>
</dbReference>
<reference evidence="1" key="1">
    <citation type="journal article" date="2021" name="Nat. Commun.">
        <title>Genetic determinants of endophytism in the Arabidopsis root mycobiome.</title>
        <authorList>
            <person name="Mesny F."/>
            <person name="Miyauchi S."/>
            <person name="Thiergart T."/>
            <person name="Pickel B."/>
            <person name="Atanasova L."/>
            <person name="Karlsson M."/>
            <person name="Huettel B."/>
            <person name="Barry K.W."/>
            <person name="Haridas S."/>
            <person name="Chen C."/>
            <person name="Bauer D."/>
            <person name="Andreopoulos W."/>
            <person name="Pangilinan J."/>
            <person name="LaButti K."/>
            <person name="Riley R."/>
            <person name="Lipzen A."/>
            <person name="Clum A."/>
            <person name="Drula E."/>
            <person name="Henrissat B."/>
            <person name="Kohler A."/>
            <person name="Grigoriev I.V."/>
            <person name="Martin F.M."/>
            <person name="Hacquard S."/>
        </authorList>
    </citation>
    <scope>NUCLEOTIDE SEQUENCE</scope>
    <source>
        <strain evidence="1">MPI-CAGE-AT-0147</strain>
    </source>
</reference>
<protein>
    <submittedName>
        <fullName evidence="1">Uncharacterized protein</fullName>
    </submittedName>
</protein>
<evidence type="ECO:0000313" key="1">
    <source>
        <dbReference type="EMBL" id="KAH7165578.1"/>
    </source>
</evidence>
<comment type="caution">
    <text evidence="1">The sequence shown here is derived from an EMBL/GenBank/DDBJ whole genome shotgun (WGS) entry which is preliminary data.</text>
</comment>
<evidence type="ECO:0000313" key="2">
    <source>
        <dbReference type="Proteomes" id="UP000738349"/>
    </source>
</evidence>
<name>A0A9P9JMG9_9HYPO</name>